<accession>A0A381R9S3</accession>
<protein>
    <recommendedName>
        <fullName evidence="2">Luciferase-like domain-containing protein</fullName>
    </recommendedName>
</protein>
<dbReference type="Pfam" id="PF00296">
    <property type="entry name" value="Bac_luciferase"/>
    <property type="match status" value="1"/>
</dbReference>
<name>A0A381R9S3_9ZZZZ</name>
<dbReference type="AlphaFoldDB" id="A0A381R9S3"/>
<feature type="domain" description="Luciferase-like" evidence="2">
    <location>
        <begin position="12"/>
        <end position="296"/>
    </location>
</feature>
<dbReference type="PANTHER" id="PTHR43244">
    <property type="match status" value="1"/>
</dbReference>
<gene>
    <name evidence="3" type="ORF">METZ01_LOCUS40443</name>
</gene>
<dbReference type="InterPro" id="IPR050564">
    <property type="entry name" value="F420-G6PD/mer"/>
</dbReference>
<dbReference type="InterPro" id="IPR036661">
    <property type="entry name" value="Luciferase-like_sf"/>
</dbReference>
<dbReference type="PANTHER" id="PTHR43244:SF1">
    <property type="entry name" value="5,10-METHYLENETETRAHYDROMETHANOPTERIN REDUCTASE"/>
    <property type="match status" value="1"/>
</dbReference>
<reference evidence="3" key="1">
    <citation type="submission" date="2018-05" db="EMBL/GenBank/DDBJ databases">
        <authorList>
            <person name="Lanie J.A."/>
            <person name="Ng W.-L."/>
            <person name="Kazmierczak K.M."/>
            <person name="Andrzejewski T.M."/>
            <person name="Davidsen T.M."/>
            <person name="Wayne K.J."/>
            <person name="Tettelin H."/>
            <person name="Glass J.I."/>
            <person name="Rusch D."/>
            <person name="Podicherti R."/>
            <person name="Tsui H.-C.T."/>
            <person name="Winkler M.E."/>
        </authorList>
    </citation>
    <scope>NUCLEOTIDE SEQUENCE</scope>
</reference>
<keyword evidence="1" id="KW-0560">Oxidoreductase</keyword>
<dbReference type="GO" id="GO:0016705">
    <property type="term" value="F:oxidoreductase activity, acting on paired donors, with incorporation or reduction of molecular oxygen"/>
    <property type="evidence" value="ECO:0007669"/>
    <property type="project" value="InterPro"/>
</dbReference>
<dbReference type="EMBL" id="UINC01001731">
    <property type="protein sequence ID" value="SUZ87589.1"/>
    <property type="molecule type" value="Genomic_DNA"/>
</dbReference>
<proteinExistence type="predicted"/>
<feature type="non-terminal residue" evidence="3">
    <location>
        <position position="1"/>
    </location>
</feature>
<organism evidence="3">
    <name type="scientific">marine metagenome</name>
    <dbReference type="NCBI Taxonomy" id="408172"/>
    <lineage>
        <taxon>unclassified sequences</taxon>
        <taxon>metagenomes</taxon>
        <taxon>ecological metagenomes</taxon>
    </lineage>
</organism>
<dbReference type="SUPFAM" id="SSF51679">
    <property type="entry name" value="Bacterial luciferase-like"/>
    <property type="match status" value="1"/>
</dbReference>
<dbReference type="InterPro" id="IPR011251">
    <property type="entry name" value="Luciferase-like_dom"/>
</dbReference>
<evidence type="ECO:0000256" key="1">
    <source>
        <dbReference type="ARBA" id="ARBA00023002"/>
    </source>
</evidence>
<sequence length="298" mass="31304">VSIPPVGFADHAEATAYVHAAAEAGLDHLITSDHVAFLGGRGKDGLTTVSWLTGLHPSIGVYVGVYLLALRHPVTVARQLSTLAEHAPGRVTFGVGVGGEDRHEMEAVGVDPASRGRRTDEALDVLRPLLAGDTIDHSGEFYEAPEVSISPAPDPPIPVTVGGRSNAAVERAGLRGDGWLASWCSPRRFAEGVELAERVATDAGRTGVAWRHGYQVWVGLGDTPEEGAAHLGPSMERFYGTPYTAFEKYSPVGTPDDIVAWLRPLAEAGAADFNIAPVAGTPDEALAGVAEVRRLLVG</sequence>
<dbReference type="Gene3D" id="3.20.20.30">
    <property type="entry name" value="Luciferase-like domain"/>
    <property type="match status" value="1"/>
</dbReference>
<evidence type="ECO:0000313" key="3">
    <source>
        <dbReference type="EMBL" id="SUZ87589.1"/>
    </source>
</evidence>
<evidence type="ECO:0000259" key="2">
    <source>
        <dbReference type="Pfam" id="PF00296"/>
    </source>
</evidence>